<keyword evidence="4 7" id="KW-0812">Transmembrane</keyword>
<evidence type="ECO:0000259" key="8">
    <source>
        <dbReference type="PROSITE" id="PS50850"/>
    </source>
</evidence>
<evidence type="ECO:0000256" key="4">
    <source>
        <dbReference type="ARBA" id="ARBA00022692"/>
    </source>
</evidence>
<dbReference type="InterPro" id="IPR011701">
    <property type="entry name" value="MFS"/>
</dbReference>
<feature type="domain" description="Major facilitator superfamily (MFS) profile" evidence="8">
    <location>
        <begin position="3"/>
        <end position="384"/>
    </location>
</feature>
<dbReference type="PANTHER" id="PTHR23517:SF3">
    <property type="entry name" value="INTEGRAL MEMBRANE TRANSPORT PROTEIN"/>
    <property type="match status" value="1"/>
</dbReference>
<dbReference type="GO" id="GO:0022857">
    <property type="term" value="F:transmembrane transporter activity"/>
    <property type="evidence" value="ECO:0007669"/>
    <property type="project" value="InterPro"/>
</dbReference>
<sequence length="384" mass="42168">MRTRVTLFAANFFFSLFVTLVAYIPLVYLSSFMPAAYTGLVIAGGAFCALIFFPFLPRLVARYGAQRLVLLFASMEMAVLLMLAVTPGVFMVSVLITLAISLQPLLSYELDLLLEATVVEENMTGRVRALFLTAWNVAALVAPLLVGALLINADTYGRIFLVAAAALVPFIALFTVQRLPRGASPLPSSMRDTFVRIMRDRDLAAVTFGHLILYLFYVWAPLYVPMYLHNVLGIPWLNLGWMFSIMLIPYVLIEYPAGWIADRILGDKELMLAGFLIAGGALASVSLLTPTSSIFLILCILISSRIGAALIESMNEGHFFRRVSERDIDSVSIFRGVWPLADIIAPIVGSLILLFGNYQILFAFTGAFVGIAGAVATLLIKDFR</sequence>
<protein>
    <recommendedName>
        <fullName evidence="8">Major facilitator superfamily (MFS) profile domain-containing protein</fullName>
    </recommendedName>
</protein>
<dbReference type="SUPFAM" id="SSF103473">
    <property type="entry name" value="MFS general substrate transporter"/>
    <property type="match status" value="1"/>
</dbReference>
<dbReference type="PANTHER" id="PTHR23517">
    <property type="entry name" value="RESISTANCE PROTEIN MDTM, PUTATIVE-RELATED-RELATED"/>
    <property type="match status" value="1"/>
</dbReference>
<dbReference type="GO" id="GO:0005886">
    <property type="term" value="C:plasma membrane"/>
    <property type="evidence" value="ECO:0007669"/>
    <property type="project" value="UniProtKB-SubCell"/>
</dbReference>
<evidence type="ECO:0000256" key="6">
    <source>
        <dbReference type="ARBA" id="ARBA00023136"/>
    </source>
</evidence>
<keyword evidence="2" id="KW-0813">Transport</keyword>
<feature type="transmembrane region" description="Helical" evidence="7">
    <location>
        <begin position="332"/>
        <end position="354"/>
    </location>
</feature>
<accession>A0A2H0YY33</accession>
<comment type="subcellular location">
    <subcellularLocation>
        <location evidence="1">Cell membrane</location>
        <topology evidence="1">Multi-pass membrane protein</topology>
    </subcellularLocation>
</comment>
<evidence type="ECO:0000256" key="1">
    <source>
        <dbReference type="ARBA" id="ARBA00004651"/>
    </source>
</evidence>
<evidence type="ECO:0000313" key="9">
    <source>
        <dbReference type="EMBL" id="PIS43346.1"/>
    </source>
</evidence>
<dbReference type="Proteomes" id="UP000228687">
    <property type="component" value="Unassembled WGS sequence"/>
</dbReference>
<dbReference type="Pfam" id="PF07690">
    <property type="entry name" value="MFS_1"/>
    <property type="match status" value="1"/>
</dbReference>
<keyword evidence="3" id="KW-1003">Cell membrane</keyword>
<reference evidence="10" key="1">
    <citation type="submission" date="2017-09" db="EMBL/GenBank/DDBJ databases">
        <title>Depth-based differentiation of microbial function through sediment-hosted aquifers and enrichment of novel symbionts in the deep terrestrial subsurface.</title>
        <authorList>
            <person name="Probst A.J."/>
            <person name="Ladd B."/>
            <person name="Jarett J.K."/>
            <person name="Geller-Mcgrath D.E."/>
            <person name="Sieber C.M.K."/>
            <person name="Emerson J.B."/>
            <person name="Anantharaman K."/>
            <person name="Thomas B.C."/>
            <person name="Malmstrom R."/>
            <person name="Stieglmeier M."/>
            <person name="Klingl A."/>
            <person name="Woyke T."/>
            <person name="Ryan C.M."/>
            <person name="Banfield J.F."/>
        </authorList>
    </citation>
    <scope>NUCLEOTIDE SEQUENCE [LARGE SCALE GENOMIC DNA]</scope>
</reference>
<feature type="transmembrane region" description="Helical" evidence="7">
    <location>
        <begin position="157"/>
        <end position="176"/>
    </location>
</feature>
<dbReference type="InterPro" id="IPR020846">
    <property type="entry name" value="MFS_dom"/>
</dbReference>
<keyword evidence="5 7" id="KW-1133">Transmembrane helix</keyword>
<feature type="transmembrane region" description="Helical" evidence="7">
    <location>
        <begin position="203"/>
        <end position="224"/>
    </location>
</feature>
<feature type="transmembrane region" description="Helical" evidence="7">
    <location>
        <begin position="236"/>
        <end position="258"/>
    </location>
</feature>
<feature type="transmembrane region" description="Helical" evidence="7">
    <location>
        <begin position="270"/>
        <end position="288"/>
    </location>
</feature>
<proteinExistence type="predicted"/>
<dbReference type="InterPro" id="IPR036259">
    <property type="entry name" value="MFS_trans_sf"/>
</dbReference>
<keyword evidence="6 7" id="KW-0472">Membrane</keyword>
<organism evidence="9 10">
    <name type="scientific">Candidatus Kaiserbacteria bacterium CG08_land_8_20_14_0_20_50_21</name>
    <dbReference type="NCBI Taxonomy" id="1974604"/>
    <lineage>
        <taxon>Bacteria</taxon>
        <taxon>Candidatus Kaiseribacteriota</taxon>
    </lineage>
</organism>
<evidence type="ECO:0000256" key="2">
    <source>
        <dbReference type="ARBA" id="ARBA00022448"/>
    </source>
</evidence>
<evidence type="ECO:0000256" key="5">
    <source>
        <dbReference type="ARBA" id="ARBA00022989"/>
    </source>
</evidence>
<dbReference type="InterPro" id="IPR050171">
    <property type="entry name" value="MFS_Transporters"/>
</dbReference>
<dbReference type="PROSITE" id="PS50850">
    <property type="entry name" value="MFS"/>
    <property type="match status" value="1"/>
</dbReference>
<feature type="transmembrane region" description="Helical" evidence="7">
    <location>
        <begin position="129"/>
        <end position="151"/>
    </location>
</feature>
<feature type="transmembrane region" description="Helical" evidence="7">
    <location>
        <begin position="35"/>
        <end position="56"/>
    </location>
</feature>
<name>A0A2H0YY33_9BACT</name>
<dbReference type="EMBL" id="PEXT01000037">
    <property type="protein sequence ID" value="PIS43346.1"/>
    <property type="molecule type" value="Genomic_DNA"/>
</dbReference>
<gene>
    <name evidence="9" type="ORF">COT23_01780</name>
</gene>
<dbReference type="Gene3D" id="1.20.1250.20">
    <property type="entry name" value="MFS general substrate transporter like domains"/>
    <property type="match status" value="2"/>
</dbReference>
<evidence type="ECO:0000256" key="3">
    <source>
        <dbReference type="ARBA" id="ARBA00022475"/>
    </source>
</evidence>
<dbReference type="AlphaFoldDB" id="A0A2H0YY33"/>
<comment type="caution">
    <text evidence="9">The sequence shown here is derived from an EMBL/GenBank/DDBJ whole genome shotgun (WGS) entry which is preliminary data.</text>
</comment>
<feature type="transmembrane region" description="Helical" evidence="7">
    <location>
        <begin position="360"/>
        <end position="380"/>
    </location>
</feature>
<evidence type="ECO:0000313" key="10">
    <source>
        <dbReference type="Proteomes" id="UP000228687"/>
    </source>
</evidence>
<feature type="transmembrane region" description="Helical" evidence="7">
    <location>
        <begin position="7"/>
        <end position="29"/>
    </location>
</feature>
<evidence type="ECO:0000256" key="7">
    <source>
        <dbReference type="SAM" id="Phobius"/>
    </source>
</evidence>